<evidence type="ECO:0000313" key="3">
    <source>
        <dbReference type="Proteomes" id="UP000467700"/>
    </source>
</evidence>
<dbReference type="Proteomes" id="UP000467700">
    <property type="component" value="Unassembled WGS sequence"/>
</dbReference>
<proteinExistence type="predicted"/>
<name>A0A8S0XZ77_CYCAE</name>
<feature type="compositionally biased region" description="Low complexity" evidence="1">
    <location>
        <begin position="1"/>
        <end position="13"/>
    </location>
</feature>
<evidence type="ECO:0000256" key="1">
    <source>
        <dbReference type="SAM" id="MobiDB-lite"/>
    </source>
</evidence>
<dbReference type="AlphaFoldDB" id="A0A8S0XZ77"/>
<feature type="compositionally biased region" description="Low complexity" evidence="1">
    <location>
        <begin position="22"/>
        <end position="32"/>
    </location>
</feature>
<feature type="region of interest" description="Disordered" evidence="1">
    <location>
        <begin position="1"/>
        <end position="32"/>
    </location>
</feature>
<organism evidence="2 3">
    <name type="scientific">Cyclocybe aegerita</name>
    <name type="common">Black poplar mushroom</name>
    <name type="synonym">Agrocybe aegerita</name>
    <dbReference type="NCBI Taxonomy" id="1973307"/>
    <lineage>
        <taxon>Eukaryota</taxon>
        <taxon>Fungi</taxon>
        <taxon>Dikarya</taxon>
        <taxon>Basidiomycota</taxon>
        <taxon>Agaricomycotina</taxon>
        <taxon>Agaricomycetes</taxon>
        <taxon>Agaricomycetidae</taxon>
        <taxon>Agaricales</taxon>
        <taxon>Agaricineae</taxon>
        <taxon>Bolbitiaceae</taxon>
        <taxon>Cyclocybe</taxon>
    </lineage>
</organism>
<accession>A0A8S0XZ77</accession>
<evidence type="ECO:0000313" key="2">
    <source>
        <dbReference type="EMBL" id="CAA7269391.1"/>
    </source>
</evidence>
<comment type="caution">
    <text evidence="2">The sequence shown here is derived from an EMBL/GenBank/DDBJ whole genome shotgun (WGS) entry which is preliminary data.</text>
</comment>
<keyword evidence="3" id="KW-1185">Reference proteome</keyword>
<sequence length="210" mass="22113">MKASTLSSTTTKPPLKRRKLARSTSASTAASPAALGTSSKVLISTTNVNKPAANAPPTCISCHRGLNNQGAIIHCPICLSTTCAVCSRTCTDAAMSQPPTPHLTWSPTPSPTPSLSARRSIISLNSPNSHLHPHAILESPLTPTQNSVAGRRRKVQDDDVVPSFETIPPEFDEMSMPGPGCGRVVCRKCCYEDVSNNTTTCVDCASSSRA</sequence>
<gene>
    <name evidence="2" type="ORF">AAE3_LOCUS11667</name>
</gene>
<dbReference type="EMBL" id="CACVBS010000078">
    <property type="protein sequence ID" value="CAA7269391.1"/>
    <property type="molecule type" value="Genomic_DNA"/>
</dbReference>
<dbReference type="OrthoDB" id="3240925at2759"/>
<protein>
    <submittedName>
        <fullName evidence="2">Uncharacterized protein</fullName>
    </submittedName>
</protein>
<reference evidence="2 3" key="1">
    <citation type="submission" date="2020-01" db="EMBL/GenBank/DDBJ databases">
        <authorList>
            <person name="Gupta K D."/>
        </authorList>
    </citation>
    <scope>NUCLEOTIDE SEQUENCE [LARGE SCALE GENOMIC DNA]</scope>
</reference>